<dbReference type="OrthoDB" id="418242at2759"/>
<accession>A0A238BMI1</accession>
<dbReference type="EMBL" id="KZ270077">
    <property type="protein sequence ID" value="OZC06657.1"/>
    <property type="molecule type" value="Genomic_DNA"/>
</dbReference>
<protein>
    <recommendedName>
        <fullName evidence="6">Nipped-B protein</fullName>
    </recommendedName>
</protein>
<proteinExistence type="inferred from homology"/>
<keyword evidence="5 6" id="KW-0131">Cell cycle</keyword>
<evidence type="ECO:0000256" key="1">
    <source>
        <dbReference type="ARBA" id="ARBA00004123"/>
    </source>
</evidence>
<dbReference type="InterPro" id="IPR033031">
    <property type="entry name" value="Scc2/Nipped-B"/>
</dbReference>
<evidence type="ECO:0000256" key="4">
    <source>
        <dbReference type="ARBA" id="ARBA00023242"/>
    </source>
</evidence>
<dbReference type="Gene3D" id="1.25.10.10">
    <property type="entry name" value="Leucine-rich Repeat Variant"/>
    <property type="match status" value="1"/>
</dbReference>
<dbReference type="GO" id="GO:0003682">
    <property type="term" value="F:chromatin binding"/>
    <property type="evidence" value="ECO:0007669"/>
    <property type="project" value="TreeGrafter"/>
</dbReference>
<feature type="compositionally biased region" description="Basic and acidic residues" evidence="8">
    <location>
        <begin position="534"/>
        <end position="553"/>
    </location>
</feature>
<name>A0A238BMI1_9BILA</name>
<keyword evidence="4 6" id="KW-0539">Nucleus</keyword>
<dbReference type="PANTHER" id="PTHR21704:SF18">
    <property type="entry name" value="NIPPED-B-LIKE PROTEIN"/>
    <property type="match status" value="1"/>
</dbReference>
<keyword evidence="11" id="KW-1185">Reference proteome</keyword>
<dbReference type="Proteomes" id="UP000242913">
    <property type="component" value="Unassembled WGS sequence"/>
</dbReference>
<keyword evidence="7" id="KW-0175">Coiled coil</keyword>
<dbReference type="GO" id="GO:0010468">
    <property type="term" value="P:regulation of gene expression"/>
    <property type="evidence" value="ECO:0007669"/>
    <property type="project" value="InterPro"/>
</dbReference>
<dbReference type="SUPFAM" id="SSF48371">
    <property type="entry name" value="ARM repeat"/>
    <property type="match status" value="2"/>
</dbReference>
<dbReference type="CDD" id="cd23958">
    <property type="entry name" value="SCC2"/>
    <property type="match status" value="1"/>
</dbReference>
<dbReference type="GO" id="GO:0034087">
    <property type="term" value="P:establishment of mitotic sister chromatid cohesion"/>
    <property type="evidence" value="ECO:0007669"/>
    <property type="project" value="TreeGrafter"/>
</dbReference>
<keyword evidence="3 6" id="KW-0677">Repeat</keyword>
<feature type="coiled-coil region" evidence="7">
    <location>
        <begin position="154"/>
        <end position="295"/>
    </location>
</feature>
<evidence type="ECO:0000259" key="9">
    <source>
        <dbReference type="Pfam" id="PF12830"/>
    </source>
</evidence>
<dbReference type="GO" id="GO:0061775">
    <property type="term" value="F:cohesin loader activity"/>
    <property type="evidence" value="ECO:0007669"/>
    <property type="project" value="InterPro"/>
</dbReference>
<evidence type="ECO:0000256" key="5">
    <source>
        <dbReference type="ARBA" id="ARBA00023306"/>
    </source>
</evidence>
<dbReference type="InterPro" id="IPR011989">
    <property type="entry name" value="ARM-like"/>
</dbReference>
<feature type="region of interest" description="Disordered" evidence="8">
    <location>
        <begin position="534"/>
        <end position="628"/>
    </location>
</feature>
<evidence type="ECO:0000313" key="10">
    <source>
        <dbReference type="EMBL" id="OZC06657.1"/>
    </source>
</evidence>
<comment type="subcellular location">
    <subcellularLocation>
        <location evidence="1 6">Nucleus</location>
    </subcellularLocation>
</comment>
<organism evidence="10 11">
    <name type="scientific">Onchocerca flexuosa</name>
    <dbReference type="NCBI Taxonomy" id="387005"/>
    <lineage>
        <taxon>Eukaryota</taxon>
        <taxon>Metazoa</taxon>
        <taxon>Ecdysozoa</taxon>
        <taxon>Nematoda</taxon>
        <taxon>Chromadorea</taxon>
        <taxon>Rhabditida</taxon>
        <taxon>Spirurina</taxon>
        <taxon>Spiruromorpha</taxon>
        <taxon>Filarioidea</taxon>
        <taxon>Onchocercidae</taxon>
        <taxon>Onchocerca</taxon>
    </lineage>
</organism>
<dbReference type="Pfam" id="PF12765">
    <property type="entry name" value="Cohesin_HEAT"/>
    <property type="match status" value="1"/>
</dbReference>
<reference evidence="10 11" key="1">
    <citation type="submission" date="2015-12" db="EMBL/GenBank/DDBJ databases">
        <title>Draft genome of the nematode, Onchocerca flexuosa.</title>
        <authorList>
            <person name="Mitreva M."/>
        </authorList>
    </citation>
    <scope>NUCLEOTIDE SEQUENCE [LARGE SCALE GENOMIC DNA]</scope>
    <source>
        <strain evidence="10">Red Deer</strain>
    </source>
</reference>
<dbReference type="GO" id="GO:0140588">
    <property type="term" value="P:chromatin looping"/>
    <property type="evidence" value="ECO:0007669"/>
    <property type="project" value="InterPro"/>
</dbReference>
<evidence type="ECO:0000313" key="11">
    <source>
        <dbReference type="Proteomes" id="UP000242913"/>
    </source>
</evidence>
<comment type="similarity">
    <text evidence="2 6">Belongs to the SCC2/Nipped-B family.</text>
</comment>
<evidence type="ECO:0000256" key="6">
    <source>
        <dbReference type="RuleBase" id="RU364107"/>
    </source>
</evidence>
<dbReference type="InterPro" id="IPR016024">
    <property type="entry name" value="ARM-type_fold"/>
</dbReference>
<feature type="compositionally biased region" description="Basic and acidic residues" evidence="8">
    <location>
        <begin position="565"/>
        <end position="575"/>
    </location>
</feature>
<feature type="domain" description="Sister chromatid cohesion C-terminal" evidence="9">
    <location>
        <begin position="1627"/>
        <end position="1730"/>
    </location>
</feature>
<evidence type="ECO:0000256" key="2">
    <source>
        <dbReference type="ARBA" id="ARBA00009252"/>
    </source>
</evidence>
<dbReference type="InterPro" id="IPR024986">
    <property type="entry name" value="Nipped-B_C"/>
</dbReference>
<feature type="region of interest" description="Disordered" evidence="8">
    <location>
        <begin position="502"/>
        <end position="522"/>
    </location>
</feature>
<sequence>MNNINSVPYLYNYLAYMNIYERERLEIKQANIGKTNNMIFPLNSPRTTNSPAVSTNPQNTFYNKQMLLQQQYMQLPSLYGSQQTGGIMLHQHPVDIQTFQQQQHLLQVMQQQQQQQQQALQNHQRNLGLHESQVHLIVLGSNSIVGQTFAQQQVVLHQQQYQRALQQAAQQQQQQRQLEQQRLLEQQQRQLDLMHQEREAARLKQQQDELLRQKAEVLARQQQEETARLKQEELRHIAHQKEQQLKQQREAHERLCLEQKRILEEQKRQEEARKLEEQRKEMEKVRAIREQQSRKQREAREAFNVMKEKADSFPIPIHLAVVNHLPFPSLYLPYTNNLKCETIGLPRIGPTQKEVLIQAVEAISQIEISDVLLNVRMLKHEDGETNDFDLHMAPCFEKPAELQEQTTLVKKDAAETSATTEIELLKIEATSVSETHTPSFSDTPKSITLQEDEQQVQLRRQIVSLGKQPKAQQIRRKKDMLHRAQLNSIVESLFDSLTGYFDPSEGRRRRQRTKTYEEEQNEKTQMELIAQMEKETNEKEEEGGFTKIEHCPDHAGTSNESSMENDDKPKFFEGHKKGRKRVREKTLEQPERPPTPTEVIQQRELEWRERQHKRREKHKRRQNESESEYWNNEVMAEKESYMKFTNIIDQIFETMDEQDFVPSTNETDGILLLRILADDDGGIPQDFLDRDQLEILRQEAQKLKLWKKINKVNPERLEDEDDSSEAYREAVGDRIMRAADASCTAMLIMTSTKMPKQVFIEDPIDRSIQLCKQFLNNIIYPTSDNSYCTSNKGRKNENRKRKKSVSNVRSHIIKNIYTRVTELIGCFAELVRTQSLTDTAVLQLCTLGSGPFFADNVGELQMQSIKLLSAIFSRYENFRKSIIQDLLSSVHRLPPTKTSKNSYRMTSDEWISNMTVLIMQLVQSVVKIPRRRRSEESFDVEVATVDDTIVKDSVVECQKMASLFLSGFLAKCTAKSEEDYRRLFDQFVHDLLTALYKPEWPAAEMLLTLLGNVLVTFYRSKNVDMSLRIASLDYLGTVTASLRKDMQQSVSDDVRLDVVVKTLLYEKLKEEEQTGDIDTIDISHMSSVDKMKKVQRALIDYLVERKSDADVSIEYAIMFYVGIWYKEVYEEAESTKQKLKQILNNSEINDKEKRKFEKKSARVLERCQAMKIFFIKTADEKHMRKRAEQIAYILYGIHAEQAVGLRTKAMRCLTLIIEADHAVLKIVNFYSHELMPEVRKAVQARMMDPNAAVREATIELIGKYLIAKPEYVPQYYPLLIERIKDCGVAVRKRIIRILREICEKQSDYEKVPEMLARIVRRISDEEGVMTLTDMVQICVKENTLDFFEQLLNSLLKSDDRTLLFASRQIVDTLVDNVLTLDSKMASGGNEVMNSAEESSSMNAAAVHKEHQERMLACLSTLSLFSKAKPDLMVKHAEILQPYLSINMNGPAEQQVMNQVPLSLFSVGLMSRYFDLDAILGKDEEAKKFLDSSVSALSSFSPSTELNKEHDEEEKQSAKSSTFVEMIFQVLTTFCRYRDGDIRLKALNAIGNFTATNSKYLTRMELRNMYMTLLGTDDKEYLGLKIQTLKNLELFLSAEETKMVKNNRHISKEEHDLKEMELANSGLASATIQLYWNAVLNSYYNSSDAVRIAAVQVAILTLSQGLITPGSSIPTLIAMSTDRNTVVRNKVENMLREIDSKYAGMVPVHLHLSSKAIAGIRCSFRLHMIIKKDPDSVLRGIRACDQTITTSGRFPEDKTMLHECMKNSQACFILLYLKNFLMKLYGFSDAYMLHITKVQEYSPSEAAKIYEKAVNNRRNMLMFNPHSALQELRMETVQKRDTVNGHIEMANQIVAFRNMLLSLDRDNGSDHDETDATGFIETVTSKGTINTMTEVEDQDTHMAENVSEGRNLKNDMEVSMHHILLLKYYDDNQN</sequence>
<dbReference type="Pfam" id="PF12830">
    <property type="entry name" value="Nipped-B_C"/>
    <property type="match status" value="1"/>
</dbReference>
<evidence type="ECO:0000256" key="8">
    <source>
        <dbReference type="SAM" id="MobiDB-lite"/>
    </source>
</evidence>
<evidence type="ECO:0000256" key="7">
    <source>
        <dbReference type="SAM" id="Coils"/>
    </source>
</evidence>
<dbReference type="InterPro" id="IPR026003">
    <property type="entry name" value="Cohesin_HEAT"/>
</dbReference>
<dbReference type="GO" id="GO:1990414">
    <property type="term" value="P:replication-born double-strand break repair via sister chromatid exchange"/>
    <property type="evidence" value="ECO:0007669"/>
    <property type="project" value="TreeGrafter"/>
</dbReference>
<dbReference type="GO" id="GO:0090694">
    <property type="term" value="C:Scc2-Scc4 cohesin loading complex"/>
    <property type="evidence" value="ECO:0007669"/>
    <property type="project" value="TreeGrafter"/>
</dbReference>
<dbReference type="GO" id="GO:0071169">
    <property type="term" value="P:establishment of protein localization to chromatin"/>
    <property type="evidence" value="ECO:0007669"/>
    <property type="project" value="TreeGrafter"/>
</dbReference>
<evidence type="ECO:0000256" key="3">
    <source>
        <dbReference type="ARBA" id="ARBA00022737"/>
    </source>
</evidence>
<feature type="compositionally biased region" description="Basic residues" evidence="8">
    <location>
        <begin position="610"/>
        <end position="621"/>
    </location>
</feature>
<gene>
    <name evidence="10" type="ORF">X798_06357</name>
</gene>
<dbReference type="PANTHER" id="PTHR21704">
    <property type="entry name" value="NIPPED-B-LIKE PROTEIN DELANGIN SCC2-RELATED"/>
    <property type="match status" value="1"/>
</dbReference>